<dbReference type="InterPro" id="IPR002762">
    <property type="entry name" value="CbiX-like"/>
</dbReference>
<keyword evidence="2" id="KW-0456">Lyase</keyword>
<gene>
    <name evidence="3" type="ORF">AB6724_11985</name>
</gene>
<keyword evidence="4" id="KW-1185">Reference proteome</keyword>
<dbReference type="EMBL" id="JBFYGN010000012">
    <property type="protein sequence ID" value="MEX8193555.1"/>
    <property type="molecule type" value="Genomic_DNA"/>
</dbReference>
<protein>
    <submittedName>
        <fullName evidence="3">Sirohydrochlorin chelatase</fullName>
    </submittedName>
</protein>
<evidence type="ECO:0000256" key="2">
    <source>
        <dbReference type="ARBA" id="ARBA00023239"/>
    </source>
</evidence>
<dbReference type="SUPFAM" id="SSF53800">
    <property type="entry name" value="Chelatase"/>
    <property type="match status" value="1"/>
</dbReference>
<dbReference type="Pfam" id="PF01903">
    <property type="entry name" value="CbiX"/>
    <property type="match status" value="1"/>
</dbReference>
<keyword evidence="1" id="KW-0479">Metal-binding</keyword>
<reference evidence="3 4" key="1">
    <citation type="journal article" date="2013" name="Int. J. Syst. Evol. Microbiol.">
        <title>Comamonas guangdongensis sp. nov., isolated from subterranean forest sediment, and emended description of the genus Comamonas.</title>
        <authorList>
            <person name="Zhang J."/>
            <person name="Wang Y."/>
            <person name="Zhou S."/>
            <person name="Wu C."/>
            <person name="He J."/>
            <person name="Li F."/>
        </authorList>
    </citation>
    <scope>NUCLEOTIDE SEQUENCE [LARGE SCALE GENOMIC DNA]</scope>
    <source>
        <strain evidence="3 4">CCTCC AB2011133</strain>
    </source>
</reference>
<dbReference type="RefSeq" id="WP_369338752.1">
    <property type="nucleotide sequence ID" value="NZ_JBFYGN010000012.1"/>
</dbReference>
<sequence>MQDPASSATIRPGLILLAHGSRDPLWRQPIEAVQHAVQAMQPALPCLSAYLEACAPDLATAAETLIAQGSNHLTVLPLFLGTGKHAREDIPRLLDMLRQRHPQCRFELQTAAGENPRVTALLAQLAMEAAASGSPTNIKIQDKK</sequence>
<dbReference type="PANTHER" id="PTHR33542:SF5">
    <property type="entry name" value="FERROCHELATASE CHE1"/>
    <property type="match status" value="1"/>
</dbReference>
<dbReference type="PANTHER" id="PTHR33542">
    <property type="entry name" value="SIROHYDROCHLORIN FERROCHELATASE, CHLOROPLASTIC"/>
    <property type="match status" value="1"/>
</dbReference>
<dbReference type="Proteomes" id="UP001561046">
    <property type="component" value="Unassembled WGS sequence"/>
</dbReference>
<name>A0ABV3ZVJ1_9BURK</name>
<evidence type="ECO:0000256" key="1">
    <source>
        <dbReference type="ARBA" id="ARBA00022723"/>
    </source>
</evidence>
<dbReference type="Gene3D" id="3.40.50.1400">
    <property type="match status" value="1"/>
</dbReference>
<accession>A0ABV3ZVJ1</accession>
<dbReference type="CDD" id="cd03416">
    <property type="entry name" value="CbiX_SirB_N"/>
    <property type="match status" value="1"/>
</dbReference>
<evidence type="ECO:0000313" key="4">
    <source>
        <dbReference type="Proteomes" id="UP001561046"/>
    </source>
</evidence>
<dbReference type="InterPro" id="IPR050963">
    <property type="entry name" value="Sirohydro_Cobaltochel/CbiX"/>
</dbReference>
<organism evidence="3 4">
    <name type="scientific">Comamonas guangdongensis</name>
    <dbReference type="NCBI Taxonomy" id="510515"/>
    <lineage>
        <taxon>Bacteria</taxon>
        <taxon>Pseudomonadati</taxon>
        <taxon>Pseudomonadota</taxon>
        <taxon>Betaproteobacteria</taxon>
        <taxon>Burkholderiales</taxon>
        <taxon>Comamonadaceae</taxon>
        <taxon>Comamonas</taxon>
    </lineage>
</organism>
<evidence type="ECO:0000313" key="3">
    <source>
        <dbReference type="EMBL" id="MEX8193555.1"/>
    </source>
</evidence>
<comment type="caution">
    <text evidence="3">The sequence shown here is derived from an EMBL/GenBank/DDBJ whole genome shotgun (WGS) entry which is preliminary data.</text>
</comment>
<proteinExistence type="predicted"/>